<dbReference type="PANTHER" id="PTHR34929:SF2">
    <property type="entry name" value="TRANSMEMBRANE PROTEIN INAFM1-RELATED"/>
    <property type="match status" value="1"/>
</dbReference>
<protein>
    <recommendedName>
        <fullName evidence="5">InaF motif containing 1</fullName>
    </recommendedName>
</protein>
<sequence>MKGGGGPGGVLSRQGGGRLAQRGGAGLAQEGEGAGGEARLPRPGRTGGSRAPRAVPASPERPGPCQPPPCAPGAAGMKQREGEGPGQPVPPSYAGDRPRGGGKLLLGGGRAPPRWLRVATVCAYFLCVSLAALLLVIYYGLVWAPRGPGAENGTEPGPRAPRLCNHSGPGPGQREAAAEGALGGGRRPPAEERSGRQGPAGRTGWRGRDGTH</sequence>
<feature type="transmembrane region" description="Helical" evidence="2">
    <location>
        <begin position="118"/>
        <end position="141"/>
    </location>
</feature>
<dbReference type="InterPro" id="IPR029162">
    <property type="entry name" value="InaF-motif"/>
</dbReference>
<reference evidence="3" key="1">
    <citation type="submission" date="2021-09" db="EMBL/GenBank/DDBJ databases">
        <title>The genome of Mauremys mutica provides insights into the evolution of semi-aquatic lifestyle.</title>
        <authorList>
            <person name="Gong S."/>
            <person name="Gao Y."/>
        </authorList>
    </citation>
    <scope>NUCLEOTIDE SEQUENCE</scope>
    <source>
        <strain evidence="3">MM-2020</strain>
        <tissue evidence="3">Muscle</tissue>
    </source>
</reference>
<keyword evidence="2" id="KW-1133">Transmembrane helix</keyword>
<dbReference type="AlphaFoldDB" id="A0A9D3XKX8"/>
<evidence type="ECO:0008006" key="5">
    <source>
        <dbReference type="Google" id="ProtNLM"/>
    </source>
</evidence>
<gene>
    <name evidence="3" type="ORF">KIL84_002127</name>
</gene>
<name>A0A9D3XKX8_9SAUR</name>
<proteinExistence type="predicted"/>
<dbReference type="Proteomes" id="UP000827986">
    <property type="component" value="Unassembled WGS sequence"/>
</dbReference>
<keyword evidence="2" id="KW-0472">Membrane</keyword>
<feature type="compositionally biased region" description="Pro residues" evidence="1">
    <location>
        <begin position="59"/>
        <end position="71"/>
    </location>
</feature>
<dbReference type="Pfam" id="PF15018">
    <property type="entry name" value="InaF-motif"/>
    <property type="match status" value="1"/>
</dbReference>
<organism evidence="3 4">
    <name type="scientific">Mauremys mutica</name>
    <name type="common">yellowpond turtle</name>
    <dbReference type="NCBI Taxonomy" id="74926"/>
    <lineage>
        <taxon>Eukaryota</taxon>
        <taxon>Metazoa</taxon>
        <taxon>Chordata</taxon>
        <taxon>Craniata</taxon>
        <taxon>Vertebrata</taxon>
        <taxon>Euteleostomi</taxon>
        <taxon>Archelosauria</taxon>
        <taxon>Testudinata</taxon>
        <taxon>Testudines</taxon>
        <taxon>Cryptodira</taxon>
        <taxon>Durocryptodira</taxon>
        <taxon>Testudinoidea</taxon>
        <taxon>Geoemydidae</taxon>
        <taxon>Geoemydinae</taxon>
        <taxon>Mauremys</taxon>
    </lineage>
</organism>
<evidence type="ECO:0000313" key="3">
    <source>
        <dbReference type="EMBL" id="KAH1181193.1"/>
    </source>
</evidence>
<keyword evidence="4" id="KW-1185">Reference proteome</keyword>
<dbReference type="PANTHER" id="PTHR34929">
    <property type="entry name" value="ZGC:153157"/>
    <property type="match status" value="1"/>
</dbReference>
<feature type="compositionally biased region" description="Gly residues" evidence="1">
    <location>
        <begin position="1"/>
        <end position="36"/>
    </location>
</feature>
<dbReference type="EMBL" id="JAHDVG010000469">
    <property type="protein sequence ID" value="KAH1181193.1"/>
    <property type="molecule type" value="Genomic_DNA"/>
</dbReference>
<evidence type="ECO:0000256" key="1">
    <source>
        <dbReference type="SAM" id="MobiDB-lite"/>
    </source>
</evidence>
<evidence type="ECO:0000313" key="4">
    <source>
        <dbReference type="Proteomes" id="UP000827986"/>
    </source>
</evidence>
<feature type="region of interest" description="Disordered" evidence="1">
    <location>
        <begin position="1"/>
        <end position="105"/>
    </location>
</feature>
<feature type="region of interest" description="Disordered" evidence="1">
    <location>
        <begin position="151"/>
        <end position="212"/>
    </location>
</feature>
<comment type="caution">
    <text evidence="3">The sequence shown here is derived from an EMBL/GenBank/DDBJ whole genome shotgun (WGS) entry which is preliminary data.</text>
</comment>
<accession>A0A9D3XKX8</accession>
<evidence type="ECO:0000256" key="2">
    <source>
        <dbReference type="SAM" id="Phobius"/>
    </source>
</evidence>
<keyword evidence="2" id="KW-0812">Transmembrane</keyword>